<dbReference type="SUPFAM" id="SSF51735">
    <property type="entry name" value="NAD(P)-binding Rossmann-fold domains"/>
    <property type="match status" value="1"/>
</dbReference>
<gene>
    <name evidence="4" type="ORF">A3F84_10655</name>
</gene>
<dbReference type="EMBL" id="MFKF01000023">
    <property type="protein sequence ID" value="OGG56847.1"/>
    <property type="molecule type" value="Genomic_DNA"/>
</dbReference>
<reference evidence="4 5" key="1">
    <citation type="journal article" date="2016" name="Nat. Commun.">
        <title>Thousands of microbial genomes shed light on interconnected biogeochemical processes in an aquifer system.</title>
        <authorList>
            <person name="Anantharaman K."/>
            <person name="Brown C.T."/>
            <person name="Hug L.A."/>
            <person name="Sharon I."/>
            <person name="Castelle C.J."/>
            <person name="Probst A.J."/>
            <person name="Thomas B.C."/>
            <person name="Singh A."/>
            <person name="Wilkins M.J."/>
            <person name="Karaoz U."/>
            <person name="Brodie E.L."/>
            <person name="Williams K.H."/>
            <person name="Hubbard S.S."/>
            <person name="Banfield J.F."/>
        </authorList>
    </citation>
    <scope>NUCLEOTIDE SEQUENCE [LARGE SCALE GENOMIC DNA]</scope>
    <source>
        <strain evidence="5">RIFCSPLOWO2_12_FULL_64_10</strain>
    </source>
</reference>
<dbReference type="CDD" id="cd05233">
    <property type="entry name" value="SDR_c"/>
    <property type="match status" value="1"/>
</dbReference>
<evidence type="ECO:0000313" key="5">
    <source>
        <dbReference type="Proteomes" id="UP000178606"/>
    </source>
</evidence>
<evidence type="ECO:0000256" key="3">
    <source>
        <dbReference type="RuleBase" id="RU000363"/>
    </source>
</evidence>
<dbReference type="Gene3D" id="3.40.50.720">
    <property type="entry name" value="NAD(P)-binding Rossmann-like Domain"/>
    <property type="match status" value="1"/>
</dbReference>
<dbReference type="InterPro" id="IPR020904">
    <property type="entry name" value="Sc_DH/Rdtase_CS"/>
</dbReference>
<evidence type="ECO:0000313" key="4">
    <source>
        <dbReference type="EMBL" id="OGG56847.1"/>
    </source>
</evidence>
<dbReference type="InterPro" id="IPR002347">
    <property type="entry name" value="SDR_fam"/>
</dbReference>
<proteinExistence type="inferred from homology"/>
<dbReference type="PRINTS" id="PR00080">
    <property type="entry name" value="SDRFAMILY"/>
</dbReference>
<dbReference type="InterPro" id="IPR036291">
    <property type="entry name" value="NAD(P)-bd_dom_sf"/>
</dbReference>
<dbReference type="Proteomes" id="UP000178606">
    <property type="component" value="Unassembled WGS sequence"/>
</dbReference>
<organism evidence="4 5">
    <name type="scientific">Handelsmanbacteria sp. (strain RIFCSPLOWO2_12_FULL_64_10)</name>
    <dbReference type="NCBI Taxonomy" id="1817868"/>
    <lineage>
        <taxon>Bacteria</taxon>
        <taxon>Candidatus Handelsmaniibacteriota</taxon>
    </lineage>
</organism>
<dbReference type="FunFam" id="3.40.50.720:FF:000084">
    <property type="entry name" value="Short-chain dehydrogenase reductase"/>
    <property type="match status" value="1"/>
</dbReference>
<name>A0A1F6D678_HANXR</name>
<sequence length="249" mass="26073">MELKGAVALVTGGNGGLGQRICHALAGAGCHVGVVYARSREAAQGVAGQLRDKGVQAEAFPCDVTDPGQAQGLAARALDRFGRVDILVNDAAYNKWIPFQDLDALTYEEWNKILSVNLTGPMLCIKAVAPAMKRQGRGRIVNVSSIAGLGPSGSSIPYAVSKAGLIHLTRCMAVGLAPEVLVNCVAPGYLEGTRATANLAPAYRERAVAGTLLKRAADKDDVAEQVVAFCRTDSVTGQTLVIDGGRFFH</sequence>
<protein>
    <recommendedName>
        <fullName evidence="6">3-ketoacyl-ACP reductase</fullName>
    </recommendedName>
</protein>
<dbReference type="PRINTS" id="PR00081">
    <property type="entry name" value="GDHRDH"/>
</dbReference>
<dbReference type="GO" id="GO:0016616">
    <property type="term" value="F:oxidoreductase activity, acting on the CH-OH group of donors, NAD or NADP as acceptor"/>
    <property type="evidence" value="ECO:0007669"/>
    <property type="project" value="TreeGrafter"/>
</dbReference>
<comment type="caution">
    <text evidence="4">The sequence shown here is derived from an EMBL/GenBank/DDBJ whole genome shotgun (WGS) entry which is preliminary data.</text>
</comment>
<evidence type="ECO:0000256" key="1">
    <source>
        <dbReference type="ARBA" id="ARBA00006484"/>
    </source>
</evidence>
<dbReference type="AlphaFoldDB" id="A0A1F6D678"/>
<keyword evidence="2" id="KW-0560">Oxidoreductase</keyword>
<evidence type="ECO:0008006" key="6">
    <source>
        <dbReference type="Google" id="ProtNLM"/>
    </source>
</evidence>
<accession>A0A1F6D678</accession>
<dbReference type="PROSITE" id="PS00061">
    <property type="entry name" value="ADH_SHORT"/>
    <property type="match status" value="1"/>
</dbReference>
<dbReference type="PANTHER" id="PTHR42760">
    <property type="entry name" value="SHORT-CHAIN DEHYDROGENASES/REDUCTASES FAMILY MEMBER"/>
    <property type="match status" value="1"/>
</dbReference>
<dbReference type="Pfam" id="PF00106">
    <property type="entry name" value="adh_short"/>
    <property type="match status" value="1"/>
</dbReference>
<evidence type="ECO:0000256" key="2">
    <source>
        <dbReference type="ARBA" id="ARBA00023002"/>
    </source>
</evidence>
<dbReference type="PANTHER" id="PTHR42760:SF133">
    <property type="entry name" value="3-OXOACYL-[ACYL-CARRIER-PROTEIN] REDUCTASE"/>
    <property type="match status" value="1"/>
</dbReference>
<comment type="similarity">
    <text evidence="1 3">Belongs to the short-chain dehydrogenases/reductases (SDR) family.</text>
</comment>